<dbReference type="PRINTS" id="PR00983">
    <property type="entry name" value="TRNASYNTHCYS"/>
</dbReference>
<dbReference type="RefSeq" id="WP_378586198.1">
    <property type="nucleotide sequence ID" value="NZ_JBHSKD010000002.1"/>
</dbReference>
<dbReference type="Pfam" id="PF01406">
    <property type="entry name" value="tRNA-synt_1e"/>
    <property type="match status" value="1"/>
</dbReference>
<keyword evidence="4" id="KW-0067">ATP-binding</keyword>
<dbReference type="InterPro" id="IPR014729">
    <property type="entry name" value="Rossmann-like_a/b/a_fold"/>
</dbReference>
<keyword evidence="3" id="KW-0547">Nucleotide-binding</keyword>
<evidence type="ECO:0000256" key="4">
    <source>
        <dbReference type="ARBA" id="ARBA00022840"/>
    </source>
</evidence>
<dbReference type="PANTHER" id="PTHR10890">
    <property type="entry name" value="CYSTEINYL-TRNA SYNTHETASE"/>
    <property type="match status" value="1"/>
</dbReference>
<dbReference type="GO" id="GO:0016874">
    <property type="term" value="F:ligase activity"/>
    <property type="evidence" value="ECO:0007669"/>
    <property type="project" value="UniProtKB-KW"/>
</dbReference>
<keyword evidence="7" id="KW-1185">Reference proteome</keyword>
<dbReference type="SUPFAM" id="SSF52374">
    <property type="entry name" value="Nucleotidylyl transferase"/>
    <property type="match status" value="1"/>
</dbReference>
<organism evidence="6 7">
    <name type="scientific">Nocardioides taihuensis</name>
    <dbReference type="NCBI Taxonomy" id="1835606"/>
    <lineage>
        <taxon>Bacteria</taxon>
        <taxon>Bacillati</taxon>
        <taxon>Actinomycetota</taxon>
        <taxon>Actinomycetes</taxon>
        <taxon>Propionibacteriales</taxon>
        <taxon>Nocardioidaceae</taxon>
        <taxon>Nocardioides</taxon>
    </lineage>
</organism>
<comment type="caution">
    <text evidence="6">The sequence shown here is derived from an EMBL/GenBank/DDBJ whole genome shotgun (WGS) entry which is preliminary data.</text>
</comment>
<dbReference type="Proteomes" id="UP001596087">
    <property type="component" value="Unassembled WGS sequence"/>
</dbReference>
<comment type="subunit">
    <text evidence="1">Monomer.</text>
</comment>
<dbReference type="EMBL" id="JBHSKD010000002">
    <property type="protein sequence ID" value="MFC5175437.1"/>
    <property type="molecule type" value="Genomic_DNA"/>
</dbReference>
<proteinExistence type="predicted"/>
<protein>
    <submittedName>
        <fullName evidence="6">Cysteine--tRNA ligase</fullName>
    </submittedName>
</protein>
<dbReference type="Gene3D" id="3.40.50.620">
    <property type="entry name" value="HUPs"/>
    <property type="match status" value="1"/>
</dbReference>
<accession>A0ABW0BEG5</accession>
<dbReference type="InterPro" id="IPR024909">
    <property type="entry name" value="Cys-tRNA/MSH_ligase"/>
</dbReference>
<evidence type="ECO:0000256" key="2">
    <source>
        <dbReference type="ARBA" id="ARBA00022598"/>
    </source>
</evidence>
<dbReference type="PANTHER" id="PTHR10890:SF3">
    <property type="entry name" value="CYSTEINE--TRNA LIGASE, CYTOPLASMIC"/>
    <property type="match status" value="1"/>
</dbReference>
<sequence length="389" mass="41170">MTATTPSTRYPAATPVPTPLVVAGHPILPVGPVRLYTCGITPYDVTHLGHASTFVWADLLVSVARASGAEVLSARNVTDIDDVLTAEAERRGRLPDELAVTQEFLFERDMRALGVAEPHQKPRAHRHVPAVQRLAAALLAADRAYEIDGHVLFRGGDLPARAGLAVDEALAASRDFGDQDGLPERESPFDVPVWRPSAEGQPSWPSPWGWGRPGWHAECAAMAMATLGTSIDVLLGGQDLAFPHHAYQVAMVEAASGVTPFARSVVHVGEVRRDGEKMAKSTGNLVLVADLLETAPGSVVRLMLLHRDWRQPWDWDPAGLDRAADTLDRLHAAAAGPTQQGAAAPGQVLRVLAADLDVPAAIELALGEGGEAARLLISVLGLGDATSAG</sequence>
<evidence type="ECO:0000256" key="1">
    <source>
        <dbReference type="ARBA" id="ARBA00011245"/>
    </source>
</evidence>
<reference evidence="7" key="1">
    <citation type="journal article" date="2019" name="Int. J. Syst. Evol. Microbiol.">
        <title>The Global Catalogue of Microorganisms (GCM) 10K type strain sequencing project: providing services to taxonomists for standard genome sequencing and annotation.</title>
        <authorList>
            <consortium name="The Broad Institute Genomics Platform"/>
            <consortium name="The Broad Institute Genome Sequencing Center for Infectious Disease"/>
            <person name="Wu L."/>
            <person name="Ma J."/>
        </authorList>
    </citation>
    <scope>NUCLEOTIDE SEQUENCE [LARGE SCALE GENOMIC DNA]</scope>
    <source>
        <strain evidence="7">DFY41</strain>
    </source>
</reference>
<evidence type="ECO:0000313" key="7">
    <source>
        <dbReference type="Proteomes" id="UP001596087"/>
    </source>
</evidence>
<dbReference type="InterPro" id="IPR032678">
    <property type="entry name" value="tRNA-synt_1_cat_dom"/>
</dbReference>
<evidence type="ECO:0000259" key="5">
    <source>
        <dbReference type="Pfam" id="PF01406"/>
    </source>
</evidence>
<feature type="domain" description="tRNA synthetases class I catalytic" evidence="5">
    <location>
        <begin position="32"/>
        <end position="323"/>
    </location>
</feature>
<evidence type="ECO:0000256" key="3">
    <source>
        <dbReference type="ARBA" id="ARBA00022741"/>
    </source>
</evidence>
<gene>
    <name evidence="6" type="ORF">ACFPGP_02055</name>
</gene>
<evidence type="ECO:0000313" key="6">
    <source>
        <dbReference type="EMBL" id="MFC5175437.1"/>
    </source>
</evidence>
<name>A0ABW0BEG5_9ACTN</name>
<keyword evidence="2 6" id="KW-0436">Ligase</keyword>